<dbReference type="Proteomes" id="UP001600165">
    <property type="component" value="Unassembled WGS sequence"/>
</dbReference>
<dbReference type="EMBL" id="JBHZOL010000009">
    <property type="protein sequence ID" value="MFE4104985.1"/>
    <property type="molecule type" value="Genomic_DNA"/>
</dbReference>
<protein>
    <submittedName>
        <fullName evidence="1">Uncharacterized protein</fullName>
    </submittedName>
</protein>
<evidence type="ECO:0000313" key="1">
    <source>
        <dbReference type="EMBL" id="MFE4104985.1"/>
    </source>
</evidence>
<gene>
    <name evidence="1" type="ORF">ACFVKH_01760</name>
</gene>
<comment type="caution">
    <text evidence="1">The sequence shown here is derived from an EMBL/GenBank/DDBJ whole genome shotgun (WGS) entry which is preliminary data.</text>
</comment>
<proteinExistence type="predicted"/>
<sequence>MKFLESPFAHVSKLTPMKRSLIFPLCLMLAACQVNEPTVNSAPALPLANSPAPPPPPSGALIAQLQPAQTQQLEALEVAVVIPTEVPPAFQVVELITQAPTAAGGAQYQIVYRDDRDRCFVVEFTNEGVGDLPDTEFQQPLNSPLFGTGYQLHYGPYRDADLRSQFPEPEFATDWMVGESGAYRLAGAAYIQQTFASQTGCQDISPAEAQQLVNSMAYLQPDLLNIGE</sequence>
<dbReference type="PROSITE" id="PS51257">
    <property type="entry name" value="PROKAR_LIPOPROTEIN"/>
    <property type="match status" value="1"/>
</dbReference>
<accession>A0ABW6IB99</accession>
<evidence type="ECO:0000313" key="2">
    <source>
        <dbReference type="Proteomes" id="UP001600165"/>
    </source>
</evidence>
<organism evidence="1 2">
    <name type="scientific">Almyronema epifaneia S1</name>
    <dbReference type="NCBI Taxonomy" id="2991925"/>
    <lineage>
        <taxon>Bacteria</taxon>
        <taxon>Bacillati</taxon>
        <taxon>Cyanobacteriota</taxon>
        <taxon>Cyanophyceae</taxon>
        <taxon>Nodosilineales</taxon>
        <taxon>Nodosilineaceae</taxon>
        <taxon>Almyronema</taxon>
        <taxon>Almyronema epifaneia</taxon>
    </lineage>
</organism>
<keyword evidence="2" id="KW-1185">Reference proteome</keyword>
<reference evidence="1 2" key="1">
    <citation type="submission" date="2024-10" db="EMBL/GenBank/DDBJ databases">
        <authorList>
            <person name="Ratan Roy A."/>
            <person name="Morales Sandoval P.H."/>
            <person name="De Los Santos Villalobos S."/>
            <person name="Chakraborty S."/>
            <person name="Mukherjee J."/>
        </authorList>
    </citation>
    <scope>NUCLEOTIDE SEQUENCE [LARGE SCALE GENOMIC DNA]</scope>
    <source>
        <strain evidence="1 2">S1</strain>
    </source>
</reference>
<name>A0ABW6IB99_9CYAN</name>